<reference evidence="1" key="1">
    <citation type="submission" date="2022-04" db="EMBL/GenBank/DDBJ databases">
        <title>Genome of the entomopathogenic fungus Entomophthora muscae.</title>
        <authorList>
            <person name="Elya C."/>
            <person name="Lovett B.R."/>
            <person name="Lee E."/>
            <person name="Macias A.M."/>
            <person name="Hajek A.E."/>
            <person name="De Bivort B.L."/>
            <person name="Kasson M.T."/>
            <person name="De Fine Licht H.H."/>
            <person name="Stajich J.E."/>
        </authorList>
    </citation>
    <scope>NUCLEOTIDE SEQUENCE</scope>
    <source>
        <strain evidence="1">Berkeley</strain>
    </source>
</reference>
<evidence type="ECO:0000313" key="1">
    <source>
        <dbReference type="EMBL" id="KAJ9088524.1"/>
    </source>
</evidence>
<sequence length="79" mass="8669">MRHHPLTLLLPEVIKVTRGLDMNHNPSPRQPGNNTPAPAHRSPLRNSSVMWPTSYVSSVTSQAIFPACAPAMAPIMMLE</sequence>
<proteinExistence type="predicted"/>
<gene>
    <name evidence="1" type="ORF">DSO57_1022249</name>
</gene>
<keyword evidence="2" id="KW-1185">Reference proteome</keyword>
<name>A0ACC2UN33_9FUNG</name>
<comment type="caution">
    <text evidence="1">The sequence shown here is derived from an EMBL/GenBank/DDBJ whole genome shotgun (WGS) entry which is preliminary data.</text>
</comment>
<dbReference type="Proteomes" id="UP001165960">
    <property type="component" value="Unassembled WGS sequence"/>
</dbReference>
<dbReference type="EMBL" id="QTSX02000111">
    <property type="protein sequence ID" value="KAJ9088524.1"/>
    <property type="molecule type" value="Genomic_DNA"/>
</dbReference>
<evidence type="ECO:0000313" key="2">
    <source>
        <dbReference type="Proteomes" id="UP001165960"/>
    </source>
</evidence>
<organism evidence="1 2">
    <name type="scientific">Entomophthora muscae</name>
    <dbReference type="NCBI Taxonomy" id="34485"/>
    <lineage>
        <taxon>Eukaryota</taxon>
        <taxon>Fungi</taxon>
        <taxon>Fungi incertae sedis</taxon>
        <taxon>Zoopagomycota</taxon>
        <taxon>Entomophthoromycotina</taxon>
        <taxon>Entomophthoromycetes</taxon>
        <taxon>Entomophthorales</taxon>
        <taxon>Entomophthoraceae</taxon>
        <taxon>Entomophthora</taxon>
    </lineage>
</organism>
<accession>A0ACC2UN33</accession>
<protein>
    <submittedName>
        <fullName evidence="1">Uncharacterized protein</fullName>
    </submittedName>
</protein>